<protein>
    <submittedName>
        <fullName evidence="1">Uncharacterized protein</fullName>
    </submittedName>
</protein>
<accession>A0ACC0CJ15</accession>
<dbReference type="EMBL" id="MU394450">
    <property type="protein sequence ID" value="KAI6080362.1"/>
    <property type="molecule type" value="Genomic_DNA"/>
</dbReference>
<dbReference type="Proteomes" id="UP001497680">
    <property type="component" value="Unassembled WGS sequence"/>
</dbReference>
<comment type="caution">
    <text evidence="1">The sequence shown here is derived from an EMBL/GenBank/DDBJ whole genome shotgun (WGS) entry which is preliminary data.</text>
</comment>
<organism evidence="1 2">
    <name type="scientific">Hypoxylon rubiginosum</name>
    <dbReference type="NCBI Taxonomy" id="110542"/>
    <lineage>
        <taxon>Eukaryota</taxon>
        <taxon>Fungi</taxon>
        <taxon>Dikarya</taxon>
        <taxon>Ascomycota</taxon>
        <taxon>Pezizomycotina</taxon>
        <taxon>Sordariomycetes</taxon>
        <taxon>Xylariomycetidae</taxon>
        <taxon>Xylariales</taxon>
        <taxon>Hypoxylaceae</taxon>
        <taxon>Hypoxylon</taxon>
    </lineage>
</organism>
<name>A0ACC0CJ15_9PEZI</name>
<reference evidence="1 2" key="1">
    <citation type="journal article" date="2022" name="New Phytol.">
        <title>Ecological generalism drives hyperdiversity of secondary metabolite gene clusters in xylarialean endophytes.</title>
        <authorList>
            <person name="Franco M.E.E."/>
            <person name="Wisecaver J.H."/>
            <person name="Arnold A.E."/>
            <person name="Ju Y.M."/>
            <person name="Slot J.C."/>
            <person name="Ahrendt S."/>
            <person name="Moore L.P."/>
            <person name="Eastman K.E."/>
            <person name="Scott K."/>
            <person name="Konkel Z."/>
            <person name="Mondo S.J."/>
            <person name="Kuo A."/>
            <person name="Hayes R.D."/>
            <person name="Haridas S."/>
            <person name="Andreopoulos B."/>
            <person name="Riley R."/>
            <person name="LaButti K."/>
            <person name="Pangilinan J."/>
            <person name="Lipzen A."/>
            <person name="Amirebrahimi M."/>
            <person name="Yan J."/>
            <person name="Adam C."/>
            <person name="Keymanesh K."/>
            <person name="Ng V."/>
            <person name="Louie K."/>
            <person name="Northen T."/>
            <person name="Drula E."/>
            <person name="Henrissat B."/>
            <person name="Hsieh H.M."/>
            <person name="Youens-Clark K."/>
            <person name="Lutzoni F."/>
            <person name="Miadlikowska J."/>
            <person name="Eastwood D.C."/>
            <person name="Hamelin R.C."/>
            <person name="Grigoriev I.V."/>
            <person name="U'Ren J.M."/>
        </authorList>
    </citation>
    <scope>NUCLEOTIDE SEQUENCE [LARGE SCALE GENOMIC DNA]</scope>
    <source>
        <strain evidence="1 2">ER1909</strain>
    </source>
</reference>
<evidence type="ECO:0000313" key="2">
    <source>
        <dbReference type="Proteomes" id="UP001497680"/>
    </source>
</evidence>
<gene>
    <name evidence="1" type="ORF">F4821DRAFT_63503</name>
</gene>
<keyword evidence="2" id="KW-1185">Reference proteome</keyword>
<sequence>MAKWGVIGIDENEFLANAVLLAIHEPCQYVKEQPGDDGNDPTQSSWNEELDKGDASMVSETTASDDIGIDNVIPKTLDRIAELFAKQNTSRDKSRQQRRTEVLHTTQDADDVTAAGFLRGPGGTQAKIILAKNGGFDENDEKMAEYLQKWLRVVALTVKCPPIKADRLWKQMVDFYQGQLHYYIEELSKLREEEIVSAYGEDNKLVKELRNRCVSYLESGTTDKAFENLHEIICLAYELRYSEQSTPTAGKSQRTRNIVNLLGRLRSAYESFKGLATGLPDSRDICGSIDIFPVPAPEPTTQSKPKICKSIVNLASQYNLPRPTQGQLNETLGSSKSISNSHWHAEMQVLMHLESAIESRLSPYPYLGCSEKSCWLCSQVIERYTSKGSRDTGPGFYRSRGSHDYVHPRWTLHVPPDQIIQFYLSSTVVDILDSMKSKLSPSAFVHQDPTAQSSADVTVLRGRVAQQELARRHSRESQSGSPMEDEVQMKLLFTRQCLCLSANGTEPSLVGIDFFERPKGYSGPEQAAGLFNWTVPDFSDSWGEFNLERKSLNVNVENQATKSLEGTYLLYCCENDALGENQSIKRILSLDVVDIEREFWYGDVFLVKYHEDPVTFIITVENVPVAILESDLVHTIIADLWSRDSLGDDSIFWSKEELFIKKLEYDKRILKSRMSPSEMKVLEMMPPNTLELLALTAFLTACDDGALISTSAKKGPNDPTKARISAIQGKTAAEELGDGMDSLKINSKPGLEVVPESLKNELVQFVAKSLVTPTIIRREN</sequence>
<proteinExistence type="predicted"/>
<evidence type="ECO:0000313" key="1">
    <source>
        <dbReference type="EMBL" id="KAI6080362.1"/>
    </source>
</evidence>